<keyword evidence="3" id="KW-1003">Cell membrane</keyword>
<evidence type="ECO:0000313" key="19">
    <source>
        <dbReference type="Proteomes" id="UP000001542"/>
    </source>
</evidence>
<dbReference type="VEuPathDB" id="TrichDB:TVAGG3_0171840"/>
<keyword evidence="11 16" id="KW-0472">Membrane</keyword>
<dbReference type="Pfam" id="PF12810">
    <property type="entry name" value="ALK_LTK_GRD"/>
    <property type="match status" value="1"/>
</dbReference>
<evidence type="ECO:0000256" key="3">
    <source>
        <dbReference type="ARBA" id="ARBA00022475"/>
    </source>
</evidence>
<evidence type="ECO:0000256" key="12">
    <source>
        <dbReference type="ARBA" id="ARBA00023137"/>
    </source>
</evidence>
<keyword evidence="7" id="KW-0547">Nucleotide-binding</keyword>
<evidence type="ECO:0000256" key="1">
    <source>
        <dbReference type="ARBA" id="ARBA00004251"/>
    </source>
</evidence>
<dbReference type="AlphaFoldDB" id="A2FSL2"/>
<keyword evidence="12" id="KW-0829">Tyrosine-protein kinase</keyword>
<evidence type="ECO:0000256" key="13">
    <source>
        <dbReference type="ARBA" id="ARBA00023157"/>
    </source>
</evidence>
<dbReference type="RefSeq" id="XP_001305043.1">
    <property type="nucleotide sequence ID" value="XM_001305042.1"/>
</dbReference>
<evidence type="ECO:0000256" key="5">
    <source>
        <dbReference type="ARBA" id="ARBA00022692"/>
    </source>
</evidence>
<dbReference type="Proteomes" id="UP000001542">
    <property type="component" value="Unassembled WGS sequence"/>
</dbReference>
<reference evidence="18" key="2">
    <citation type="journal article" date="2007" name="Science">
        <title>Draft genome sequence of the sexually transmitted pathogen Trichomonas vaginalis.</title>
        <authorList>
            <person name="Carlton J.M."/>
            <person name="Hirt R.P."/>
            <person name="Silva J.C."/>
            <person name="Delcher A.L."/>
            <person name="Schatz M."/>
            <person name="Zhao Q."/>
            <person name="Wortman J.R."/>
            <person name="Bidwell S.L."/>
            <person name="Alsmark U.C.M."/>
            <person name="Besteiro S."/>
            <person name="Sicheritz-Ponten T."/>
            <person name="Noel C.J."/>
            <person name="Dacks J.B."/>
            <person name="Foster P.G."/>
            <person name="Simillion C."/>
            <person name="Van de Peer Y."/>
            <person name="Miranda-Saavedra D."/>
            <person name="Barton G.J."/>
            <person name="Westrop G.D."/>
            <person name="Mueller S."/>
            <person name="Dessi D."/>
            <person name="Fiori P.L."/>
            <person name="Ren Q."/>
            <person name="Paulsen I."/>
            <person name="Zhang H."/>
            <person name="Bastida-Corcuera F.D."/>
            <person name="Simoes-Barbosa A."/>
            <person name="Brown M.T."/>
            <person name="Hayes R.D."/>
            <person name="Mukherjee M."/>
            <person name="Okumura C.Y."/>
            <person name="Schneider R."/>
            <person name="Smith A.J."/>
            <person name="Vanacova S."/>
            <person name="Villalvazo M."/>
            <person name="Haas B.J."/>
            <person name="Pertea M."/>
            <person name="Feldblyum T.V."/>
            <person name="Utterback T.R."/>
            <person name="Shu C.L."/>
            <person name="Osoegawa K."/>
            <person name="de Jong P.J."/>
            <person name="Hrdy I."/>
            <person name="Horvathova L."/>
            <person name="Zubacova Z."/>
            <person name="Dolezal P."/>
            <person name="Malik S.B."/>
            <person name="Logsdon J.M. Jr."/>
            <person name="Henze K."/>
            <person name="Gupta A."/>
            <person name="Wang C.C."/>
            <person name="Dunne R.L."/>
            <person name="Upcroft J.A."/>
            <person name="Upcroft P."/>
            <person name="White O."/>
            <person name="Salzberg S.L."/>
            <person name="Tang P."/>
            <person name="Chiu C.-H."/>
            <person name="Lee Y.-S."/>
            <person name="Embley T.M."/>
            <person name="Coombs G.H."/>
            <person name="Mottram J.C."/>
            <person name="Tachezy J."/>
            <person name="Fraser-Liggett C.M."/>
            <person name="Johnson P.J."/>
        </authorList>
    </citation>
    <scope>NUCLEOTIDE SEQUENCE [LARGE SCALE GENOMIC DNA]</scope>
    <source>
        <strain evidence="18">G3</strain>
    </source>
</reference>
<evidence type="ECO:0000256" key="6">
    <source>
        <dbReference type="ARBA" id="ARBA00022729"/>
    </source>
</evidence>
<dbReference type="EC" id="2.7.10.1" evidence="2"/>
<keyword evidence="8" id="KW-0418">Kinase</keyword>
<dbReference type="GO" id="GO:0005524">
    <property type="term" value="F:ATP binding"/>
    <property type="evidence" value="ECO:0007669"/>
    <property type="project" value="UniProtKB-KW"/>
</dbReference>
<keyword evidence="19" id="KW-1185">Reference proteome</keyword>
<evidence type="ECO:0000256" key="2">
    <source>
        <dbReference type="ARBA" id="ARBA00011902"/>
    </source>
</evidence>
<evidence type="ECO:0000256" key="14">
    <source>
        <dbReference type="ARBA" id="ARBA00023170"/>
    </source>
</evidence>
<organism evidence="18 19">
    <name type="scientific">Trichomonas vaginalis (strain ATCC PRA-98 / G3)</name>
    <dbReference type="NCBI Taxonomy" id="412133"/>
    <lineage>
        <taxon>Eukaryota</taxon>
        <taxon>Metamonada</taxon>
        <taxon>Parabasalia</taxon>
        <taxon>Trichomonadida</taxon>
        <taxon>Trichomonadidae</taxon>
        <taxon>Trichomonas</taxon>
    </lineage>
</organism>
<keyword evidence="10 16" id="KW-1133">Transmembrane helix</keyword>
<proteinExistence type="predicted"/>
<dbReference type="GO" id="GO:0005886">
    <property type="term" value="C:plasma membrane"/>
    <property type="evidence" value="ECO:0007669"/>
    <property type="project" value="UniProtKB-SubCell"/>
</dbReference>
<evidence type="ECO:0000256" key="8">
    <source>
        <dbReference type="ARBA" id="ARBA00022777"/>
    </source>
</evidence>
<dbReference type="KEGG" id="tva:4749822"/>
<protein>
    <recommendedName>
        <fullName evidence="2">receptor protein-tyrosine kinase</fullName>
        <ecNumber evidence="2">2.7.10.1</ecNumber>
    </recommendedName>
</protein>
<dbReference type="GO" id="GO:0004714">
    <property type="term" value="F:transmembrane receptor protein tyrosine kinase activity"/>
    <property type="evidence" value="ECO:0007669"/>
    <property type="project" value="UniProtKB-EC"/>
</dbReference>
<evidence type="ECO:0000259" key="17">
    <source>
        <dbReference type="Pfam" id="PF12810"/>
    </source>
</evidence>
<keyword evidence="15" id="KW-0325">Glycoprotein</keyword>
<dbReference type="VEuPathDB" id="TrichDB:TVAG_226130"/>
<evidence type="ECO:0000256" key="11">
    <source>
        <dbReference type="ARBA" id="ARBA00023136"/>
    </source>
</evidence>
<evidence type="ECO:0000256" key="15">
    <source>
        <dbReference type="ARBA" id="ARBA00023180"/>
    </source>
</evidence>
<name>A2FSL2_TRIV3</name>
<dbReference type="InterPro" id="IPR055163">
    <property type="entry name" value="ALK/LTK-like_GRD"/>
</dbReference>
<evidence type="ECO:0000256" key="10">
    <source>
        <dbReference type="ARBA" id="ARBA00022989"/>
    </source>
</evidence>
<accession>A2FSL2</accession>
<evidence type="ECO:0000256" key="4">
    <source>
        <dbReference type="ARBA" id="ARBA00022679"/>
    </source>
</evidence>
<evidence type="ECO:0000313" key="18">
    <source>
        <dbReference type="EMBL" id="EAX92113.1"/>
    </source>
</evidence>
<evidence type="ECO:0000256" key="16">
    <source>
        <dbReference type="SAM" id="Phobius"/>
    </source>
</evidence>
<keyword evidence="13" id="KW-1015">Disulfide bond</keyword>
<sequence length="295" mass="31691">MYKFESWGASGTCLGNPGNQGLGGYTSGIIYLRSVTPFYLFVGAHTDFNYKTNVGTYYARGGASSDIRLTVNSNFDWFDPESLRSRIMVSAGGGGAEWMGSIGGNAGDLEGSDGKTDCRNNGVICNEIVSKGANQLRGGNATSLNMFYDGTIVRQYDSYEGKFGRIVHPDGVNIGGMGGNGYYSGATLGYTGGGGGGSSFISGHEGCIALKSSLNENPSNSSIHYSELYFTQTQMIPGNETMPLYSSSNAKGKGNKNEGCIRITILTKDCSYYYNSYFQMSYFFPTLIFLLFDSK</sequence>
<dbReference type="EMBL" id="DS113989">
    <property type="protein sequence ID" value="EAX92113.1"/>
    <property type="molecule type" value="Genomic_DNA"/>
</dbReference>
<keyword evidence="6" id="KW-0732">Signal</keyword>
<comment type="subcellular location">
    <subcellularLocation>
        <location evidence="1">Cell membrane</location>
        <topology evidence="1">Single-pass type I membrane protein</topology>
    </subcellularLocation>
</comment>
<keyword evidence="4" id="KW-0808">Transferase</keyword>
<dbReference type="InParanoid" id="A2FSL2"/>
<keyword evidence="14" id="KW-0675">Receptor</keyword>
<keyword evidence="5 16" id="KW-0812">Transmembrane</keyword>
<keyword evidence="9" id="KW-0067">ATP-binding</keyword>
<reference evidence="18" key="1">
    <citation type="submission" date="2006-10" db="EMBL/GenBank/DDBJ databases">
        <authorList>
            <person name="Amadeo P."/>
            <person name="Zhao Q."/>
            <person name="Wortman J."/>
            <person name="Fraser-Liggett C."/>
            <person name="Carlton J."/>
        </authorList>
    </citation>
    <scope>NUCLEOTIDE SEQUENCE</scope>
    <source>
        <strain evidence="18">G3</strain>
    </source>
</reference>
<feature type="transmembrane region" description="Helical" evidence="16">
    <location>
        <begin position="272"/>
        <end position="292"/>
    </location>
</feature>
<evidence type="ECO:0000256" key="7">
    <source>
        <dbReference type="ARBA" id="ARBA00022741"/>
    </source>
</evidence>
<evidence type="ECO:0000256" key="9">
    <source>
        <dbReference type="ARBA" id="ARBA00022840"/>
    </source>
</evidence>
<gene>
    <name evidence="18" type="ORF">TVAG_226130</name>
</gene>
<feature type="domain" description="ALK/LTK-like glycine-rich" evidence="17">
    <location>
        <begin position="1"/>
        <end position="266"/>
    </location>
</feature>